<evidence type="ECO:0000313" key="6">
    <source>
        <dbReference type="Proteomes" id="UP001202052"/>
    </source>
</evidence>
<dbReference type="PROSITE" id="PS01117">
    <property type="entry name" value="HTH_MARR_1"/>
    <property type="match status" value="1"/>
</dbReference>
<comment type="caution">
    <text evidence="5">The sequence shown here is derived from an EMBL/GenBank/DDBJ whole genome shotgun (WGS) entry which is preliminary data.</text>
</comment>
<dbReference type="GeneID" id="95745725"/>
<dbReference type="PROSITE" id="PS50995">
    <property type="entry name" value="HTH_MARR_2"/>
    <property type="match status" value="1"/>
</dbReference>
<name>A0ABT0NP62_9ACTN</name>
<evidence type="ECO:0000259" key="4">
    <source>
        <dbReference type="PROSITE" id="PS50995"/>
    </source>
</evidence>
<accession>A0ABT0NP62</accession>
<dbReference type="EMBL" id="JAMCCK010000010">
    <property type="protein sequence ID" value="MCL3993239.1"/>
    <property type="molecule type" value="Genomic_DNA"/>
</dbReference>
<organism evidence="5 6">
    <name type="scientific">Streptomyces lavenduligriseus</name>
    <dbReference type="NCBI Taxonomy" id="67315"/>
    <lineage>
        <taxon>Bacteria</taxon>
        <taxon>Bacillati</taxon>
        <taxon>Actinomycetota</taxon>
        <taxon>Actinomycetes</taxon>
        <taxon>Kitasatosporales</taxon>
        <taxon>Streptomycetaceae</taxon>
        <taxon>Streptomyces</taxon>
    </lineage>
</organism>
<dbReference type="InterPro" id="IPR023187">
    <property type="entry name" value="Tscrpt_reg_MarR-type_CS"/>
</dbReference>
<dbReference type="RefSeq" id="WP_030782079.1">
    <property type="nucleotide sequence ID" value="NZ_JAMCCK010000010.1"/>
</dbReference>
<reference evidence="5 6" key="1">
    <citation type="submission" date="2022-05" db="EMBL/GenBank/DDBJ databases">
        <title>Genome Resource of Streptomyces lavenduligriseus GA1-1, a Strain with Broad-Spectrum Antifungal Activity against Phytopathogenic Fungi.</title>
        <authorList>
            <person name="Qi D."/>
        </authorList>
    </citation>
    <scope>NUCLEOTIDE SEQUENCE [LARGE SCALE GENOMIC DNA]</scope>
    <source>
        <strain evidence="5 6">GA1-1</strain>
    </source>
</reference>
<dbReference type="InterPro" id="IPR000835">
    <property type="entry name" value="HTH_MarR-typ"/>
</dbReference>
<dbReference type="InterPro" id="IPR036388">
    <property type="entry name" value="WH-like_DNA-bd_sf"/>
</dbReference>
<sequence length="172" mass="19387">MGDRQQAVDRVDVIMKQVAQVSTAPDLTSKELCQRIQRVAHHLETRLRRELAVFGIEPWEIELLASLRRVGPPHQVTAGSLQDIMQLTTGAVTKRVAALEKKGWVRREVDAGDRRQVLVCLTDEGEQRALEVFATKTETEARVLSALDLDTQRRLNDDLRTLLIDLEGAVRT</sequence>
<dbReference type="PRINTS" id="PR00598">
    <property type="entry name" value="HTHMARR"/>
</dbReference>
<feature type="domain" description="HTH marR-type" evidence="4">
    <location>
        <begin position="29"/>
        <end position="168"/>
    </location>
</feature>
<keyword evidence="6" id="KW-1185">Reference proteome</keyword>
<keyword evidence="1" id="KW-0805">Transcription regulation</keyword>
<dbReference type="Proteomes" id="UP001202052">
    <property type="component" value="Unassembled WGS sequence"/>
</dbReference>
<evidence type="ECO:0000256" key="3">
    <source>
        <dbReference type="ARBA" id="ARBA00023163"/>
    </source>
</evidence>
<dbReference type="Pfam" id="PF12802">
    <property type="entry name" value="MarR_2"/>
    <property type="match status" value="1"/>
</dbReference>
<gene>
    <name evidence="5" type="ORF">M4438_06835</name>
</gene>
<dbReference type="Gene3D" id="1.10.10.10">
    <property type="entry name" value="Winged helix-like DNA-binding domain superfamily/Winged helix DNA-binding domain"/>
    <property type="match status" value="1"/>
</dbReference>
<evidence type="ECO:0000256" key="1">
    <source>
        <dbReference type="ARBA" id="ARBA00023015"/>
    </source>
</evidence>
<dbReference type="PANTHER" id="PTHR42756:SF1">
    <property type="entry name" value="TRANSCRIPTIONAL REPRESSOR OF EMRAB OPERON"/>
    <property type="match status" value="1"/>
</dbReference>
<protein>
    <submittedName>
        <fullName evidence="5">MarR family transcriptional regulator</fullName>
    </submittedName>
</protein>
<dbReference type="SUPFAM" id="SSF46785">
    <property type="entry name" value="Winged helix' DNA-binding domain"/>
    <property type="match status" value="1"/>
</dbReference>
<evidence type="ECO:0000313" key="5">
    <source>
        <dbReference type="EMBL" id="MCL3993239.1"/>
    </source>
</evidence>
<keyword evidence="2" id="KW-0238">DNA-binding</keyword>
<dbReference type="PANTHER" id="PTHR42756">
    <property type="entry name" value="TRANSCRIPTIONAL REGULATOR, MARR"/>
    <property type="match status" value="1"/>
</dbReference>
<dbReference type="InterPro" id="IPR036390">
    <property type="entry name" value="WH_DNA-bd_sf"/>
</dbReference>
<proteinExistence type="predicted"/>
<evidence type="ECO:0000256" key="2">
    <source>
        <dbReference type="ARBA" id="ARBA00023125"/>
    </source>
</evidence>
<keyword evidence="3" id="KW-0804">Transcription</keyword>
<dbReference type="SMART" id="SM00347">
    <property type="entry name" value="HTH_MARR"/>
    <property type="match status" value="1"/>
</dbReference>